<keyword evidence="3" id="KW-1185">Reference proteome</keyword>
<dbReference type="GO" id="GO:0006281">
    <property type="term" value="P:DNA repair"/>
    <property type="evidence" value="ECO:0007669"/>
    <property type="project" value="TreeGrafter"/>
</dbReference>
<keyword evidence="1" id="KW-0227">DNA damage</keyword>
<protein>
    <submittedName>
        <fullName evidence="2">DNA polymerase Y family protein</fullName>
    </submittedName>
</protein>
<dbReference type="Proteomes" id="UP000608513">
    <property type="component" value="Unassembled WGS sequence"/>
</dbReference>
<dbReference type="EMBL" id="JACORT010000008">
    <property type="protein sequence ID" value="MBC5784947.1"/>
    <property type="molecule type" value="Genomic_DNA"/>
</dbReference>
<dbReference type="InterPro" id="IPR043502">
    <property type="entry name" value="DNA/RNA_pol_sf"/>
</dbReference>
<sequence>MYWIALQPLPHDDAKAWGWRALQFTPRVACVDEALLLEVGASERLFGGRKRLLRRLLRASGLETMPWAAGPTSLMALSLLRLQRGGQSMPLAVPWGLPLATFTAAQAHLDTLERVGVTTLGELRELPRAGVARRFGSELLDALDRAWGDKPERYEWLSLPAVFDENQELPELATSAPELLQASSHLLHRLQAWLQARNLGVLALELEWTLDLRRIDGKPLPSTEKVELRTAQPTQDMRHLRRLASERLTRTTISAPANHLRLRTLETVPWGGRTTSLLPEDQKQGERLHELVERLSVRLGAKNVTIVQPRQDHRPESMQEWVPALSAQEPAPGEGKAEDVLFPSWLLTEPLRLQVKGDQPWYQGPLQLLTRARRIETSWWNSDVEAPVVRDYFIARSEKAGLLWIYRERLSAEQEHAQWFLHGIYA</sequence>
<proteinExistence type="predicted"/>
<dbReference type="PANTHER" id="PTHR35369">
    <property type="entry name" value="BLR3025 PROTEIN-RELATED"/>
    <property type="match status" value="1"/>
</dbReference>
<evidence type="ECO:0000256" key="1">
    <source>
        <dbReference type="ARBA" id="ARBA00022763"/>
    </source>
</evidence>
<name>A0A923SGH8_9BURK</name>
<comment type="caution">
    <text evidence="2">The sequence shown here is derived from an EMBL/GenBank/DDBJ whole genome shotgun (WGS) entry which is preliminary data.</text>
</comment>
<dbReference type="RefSeq" id="WP_187077684.1">
    <property type="nucleotide sequence ID" value="NZ_JACORT010000008.1"/>
</dbReference>
<organism evidence="2 3">
    <name type="scientific">Ramlibacter cellulosilyticus</name>
    <dbReference type="NCBI Taxonomy" id="2764187"/>
    <lineage>
        <taxon>Bacteria</taxon>
        <taxon>Pseudomonadati</taxon>
        <taxon>Pseudomonadota</taxon>
        <taxon>Betaproteobacteria</taxon>
        <taxon>Burkholderiales</taxon>
        <taxon>Comamonadaceae</taxon>
        <taxon>Ramlibacter</taxon>
    </lineage>
</organism>
<accession>A0A923SGH8</accession>
<dbReference type="PANTHER" id="PTHR35369:SF2">
    <property type="entry name" value="BLR3025 PROTEIN"/>
    <property type="match status" value="1"/>
</dbReference>
<evidence type="ECO:0000313" key="3">
    <source>
        <dbReference type="Proteomes" id="UP000608513"/>
    </source>
</evidence>
<dbReference type="AlphaFoldDB" id="A0A923SGH8"/>
<reference evidence="2" key="1">
    <citation type="submission" date="2020-08" db="EMBL/GenBank/DDBJ databases">
        <title>Ramlibacter sp. USB13 16S ribosomal RNA gene genome sequencing and assembly.</title>
        <authorList>
            <person name="Kang M."/>
        </authorList>
    </citation>
    <scope>NUCLEOTIDE SEQUENCE</scope>
    <source>
        <strain evidence="2">USB13</strain>
    </source>
</reference>
<dbReference type="SUPFAM" id="SSF56672">
    <property type="entry name" value="DNA/RNA polymerases"/>
    <property type="match status" value="1"/>
</dbReference>
<dbReference type="InterPro" id="IPR050356">
    <property type="entry name" value="SulA_CellDiv_inhibitor"/>
</dbReference>
<evidence type="ECO:0000313" key="2">
    <source>
        <dbReference type="EMBL" id="MBC5784947.1"/>
    </source>
</evidence>
<gene>
    <name evidence="2" type="ORF">H8N03_18515</name>
</gene>
<dbReference type="CDD" id="cd03468">
    <property type="entry name" value="PolY_like"/>
    <property type="match status" value="1"/>
</dbReference>